<dbReference type="AlphaFoldDB" id="A0A380GZC4"/>
<evidence type="ECO:0000313" key="1">
    <source>
        <dbReference type="EMBL" id="SUM67580.1"/>
    </source>
</evidence>
<evidence type="ECO:0000313" key="2">
    <source>
        <dbReference type="Proteomes" id="UP000255425"/>
    </source>
</evidence>
<dbReference type="InterPro" id="IPR011235">
    <property type="entry name" value="MepB-like"/>
</dbReference>
<gene>
    <name evidence="1" type="ORF">NCTC11807_00225</name>
</gene>
<dbReference type="EMBL" id="UHDZ01000001">
    <property type="protein sequence ID" value="SUM67580.1"/>
    <property type="molecule type" value="Genomic_DNA"/>
</dbReference>
<proteinExistence type="predicted"/>
<protein>
    <submittedName>
        <fullName evidence="1">MepB family protein</fullName>
    </submittedName>
</protein>
<keyword evidence="2" id="KW-1185">Reference proteome</keyword>
<reference evidence="1 2" key="1">
    <citation type="submission" date="2018-06" db="EMBL/GenBank/DDBJ databases">
        <authorList>
            <consortium name="Pathogen Informatics"/>
            <person name="Doyle S."/>
        </authorList>
    </citation>
    <scope>NUCLEOTIDE SEQUENCE [LARGE SCALE GENOMIC DNA]</scope>
    <source>
        <strain evidence="1 2">NCTC11807</strain>
    </source>
</reference>
<dbReference type="Pfam" id="PF08877">
    <property type="entry name" value="MepB-like"/>
    <property type="match status" value="1"/>
</dbReference>
<dbReference type="RefSeq" id="WP_232619713.1">
    <property type="nucleotide sequence ID" value="NZ_CP066042.1"/>
</dbReference>
<dbReference type="GeneID" id="93796163"/>
<accession>A0A380GZC4</accession>
<dbReference type="Proteomes" id="UP000255425">
    <property type="component" value="Unassembled WGS sequence"/>
</dbReference>
<dbReference type="InterPro" id="IPR038231">
    <property type="entry name" value="MepB-like_sf"/>
</dbReference>
<name>A0A380GZC4_9STAP</name>
<organism evidence="1 2">
    <name type="scientific">Staphylococcus saccharolyticus</name>
    <dbReference type="NCBI Taxonomy" id="33028"/>
    <lineage>
        <taxon>Bacteria</taxon>
        <taxon>Bacillati</taxon>
        <taxon>Bacillota</taxon>
        <taxon>Bacilli</taxon>
        <taxon>Bacillales</taxon>
        <taxon>Staphylococcaceae</taxon>
        <taxon>Staphylococcus</taxon>
    </lineage>
</organism>
<dbReference type="Gene3D" id="3.40.1350.140">
    <property type="entry name" value="MepB-like"/>
    <property type="match status" value="1"/>
</dbReference>
<sequence>MWKKNTGSINQPFNEEEFPEKLVVHIVDKERIGQFIFPKHALLAYGILSDGKNQGKMAFRVYPSWEKNLNNTARKTQKWQTQYFPALSYHYDKTKLEKL</sequence>